<dbReference type="Pfam" id="PF23926">
    <property type="entry name" value="LtfC"/>
    <property type="match status" value="1"/>
</dbReference>
<dbReference type="InterPro" id="IPR055688">
    <property type="entry name" value="LtfC/p132/Gp6_b-sand"/>
</dbReference>
<name>A0A222YXV8_9CAUD</name>
<protein>
    <recommendedName>
        <fullName evidence="1">LtfC/p132/Gp6 beta-sandwich domain-containing protein</fullName>
    </recommendedName>
</protein>
<feature type="domain" description="LtfC/p132/Gp6 beta-sandwich" evidence="1">
    <location>
        <begin position="10"/>
        <end position="102"/>
    </location>
</feature>
<sequence>MAVIGIALEADQLVLTKNRDFKWAFENLDEVGEPTDYPAGALYFEFSNGQRWDFVIDGDTASLKVEHTAVNLVPARTKWQLVFLAAGEPAGGDPIARGTVTVQE</sequence>
<dbReference type="Proteomes" id="UP000225918">
    <property type="component" value="Segment"/>
</dbReference>
<dbReference type="EMBL" id="MF141539">
    <property type="protein sequence ID" value="ASR77111.1"/>
    <property type="molecule type" value="Genomic_DNA"/>
</dbReference>
<reference evidence="3" key="1">
    <citation type="submission" date="2017-05" db="EMBL/GenBank/DDBJ databases">
        <authorList>
            <person name="Song R."/>
            <person name="Chenine A.L."/>
            <person name="Ruprecht R.M."/>
        </authorList>
    </citation>
    <scope>NUCLEOTIDE SEQUENCE [LARGE SCALE GENOMIC DNA]</scope>
</reference>
<organism evidence="2 3">
    <name type="scientific">Mycobacterium phage MyraDee</name>
    <dbReference type="NCBI Taxonomy" id="2024303"/>
    <lineage>
        <taxon>Viruses</taxon>
        <taxon>Duplodnaviria</taxon>
        <taxon>Heunggongvirae</taxon>
        <taxon>Uroviricota</taxon>
        <taxon>Caudoviricetes</taxon>
        <taxon>Myradeevirus</taxon>
        <taxon>Myradeevirus MyraDee</taxon>
    </lineage>
</organism>
<evidence type="ECO:0000313" key="3">
    <source>
        <dbReference type="Proteomes" id="UP000225918"/>
    </source>
</evidence>
<keyword evidence="3" id="KW-1185">Reference proteome</keyword>
<proteinExistence type="predicted"/>
<gene>
    <name evidence="2" type="ORF">SEA_MYRADEE_3</name>
</gene>
<evidence type="ECO:0000313" key="2">
    <source>
        <dbReference type="EMBL" id="ASR77111.1"/>
    </source>
</evidence>
<accession>A0A222YXV8</accession>
<evidence type="ECO:0000259" key="1">
    <source>
        <dbReference type="Pfam" id="PF23926"/>
    </source>
</evidence>